<comment type="caution">
    <text evidence="2">The sequence shown here is derived from an EMBL/GenBank/DDBJ whole genome shotgun (WGS) entry which is preliminary data.</text>
</comment>
<dbReference type="Gene3D" id="1.10.260.40">
    <property type="entry name" value="lambda repressor-like DNA-binding domains"/>
    <property type="match status" value="1"/>
</dbReference>
<dbReference type="SMART" id="SM00530">
    <property type="entry name" value="HTH_XRE"/>
    <property type="match status" value="1"/>
</dbReference>
<gene>
    <name evidence="2" type="ORF">CLHUN_16710</name>
</gene>
<dbReference type="OrthoDB" id="14949at2"/>
<reference evidence="2 3" key="1">
    <citation type="submission" date="2017-03" db="EMBL/GenBank/DDBJ databases">
        <title>Genome sequence of Clostridium hungatei DSM 14427.</title>
        <authorList>
            <person name="Poehlein A."/>
            <person name="Daniel R."/>
        </authorList>
    </citation>
    <scope>NUCLEOTIDE SEQUENCE [LARGE SCALE GENOMIC DNA]</scope>
    <source>
        <strain evidence="2 3">DSM 14427</strain>
    </source>
</reference>
<dbReference type="AlphaFoldDB" id="A0A1V4SKE5"/>
<dbReference type="Pfam" id="PF00717">
    <property type="entry name" value="Peptidase_S24"/>
    <property type="match status" value="1"/>
</dbReference>
<dbReference type="RefSeq" id="WP_080064119.1">
    <property type="nucleotide sequence ID" value="NZ_MZGX01000009.1"/>
</dbReference>
<dbReference type="Pfam" id="PF01381">
    <property type="entry name" value="HTH_3"/>
    <property type="match status" value="1"/>
</dbReference>
<dbReference type="SUPFAM" id="SSF47413">
    <property type="entry name" value="lambda repressor-like DNA-binding domains"/>
    <property type="match status" value="1"/>
</dbReference>
<dbReference type="SUPFAM" id="SSF51306">
    <property type="entry name" value="LexA/Signal peptidase"/>
    <property type="match status" value="1"/>
</dbReference>
<dbReference type="GO" id="GO:0003677">
    <property type="term" value="F:DNA binding"/>
    <property type="evidence" value="ECO:0007669"/>
    <property type="project" value="InterPro"/>
</dbReference>
<dbReference type="Proteomes" id="UP000191554">
    <property type="component" value="Unassembled WGS sequence"/>
</dbReference>
<proteinExistence type="predicted"/>
<feature type="domain" description="HTH cro/C1-type" evidence="1">
    <location>
        <begin position="8"/>
        <end position="62"/>
    </location>
</feature>
<organism evidence="2 3">
    <name type="scientific">Ruminiclostridium hungatei</name>
    <name type="common">Clostridium hungatei</name>
    <dbReference type="NCBI Taxonomy" id="48256"/>
    <lineage>
        <taxon>Bacteria</taxon>
        <taxon>Bacillati</taxon>
        <taxon>Bacillota</taxon>
        <taxon>Clostridia</taxon>
        <taxon>Eubacteriales</taxon>
        <taxon>Oscillospiraceae</taxon>
        <taxon>Ruminiclostridium</taxon>
    </lineage>
</organism>
<accession>A0A1V4SKE5</accession>
<dbReference type="CDD" id="cd00093">
    <property type="entry name" value="HTH_XRE"/>
    <property type="match status" value="1"/>
</dbReference>
<protein>
    <submittedName>
        <fullName evidence="2">Anaerobic benzoate catabolism transcriptional regulator</fullName>
    </submittedName>
</protein>
<sequence length="242" mass="27081">MSRIGQEINKLRLQKGLTPKQLARTLGVSEGFILDIESGRKIISDDMIGRVSKALDFELGPIGLFASEDRQADRADNTQRNTAPAFAAGRTAVQMKAVPKQPVQSQPVQEVWDDAFGNILKTVPVYDYRMDRLLDKKLLPIEKNKVEGFQKEKVFYLDIEDADMSGFRIFKGDRALSVLVGDIDADGIYFVEYNGTRAVRQVKKLQADRLLLVSNKGTLITETVSPKNIKVIARLVKLEISL</sequence>
<dbReference type="InterPro" id="IPR001387">
    <property type="entry name" value="Cro/C1-type_HTH"/>
</dbReference>
<evidence type="ECO:0000259" key="1">
    <source>
        <dbReference type="PROSITE" id="PS50943"/>
    </source>
</evidence>
<keyword evidence="3" id="KW-1185">Reference proteome</keyword>
<dbReference type="PROSITE" id="PS50943">
    <property type="entry name" value="HTH_CROC1"/>
    <property type="match status" value="1"/>
</dbReference>
<dbReference type="InterPro" id="IPR010982">
    <property type="entry name" value="Lambda_DNA-bd_dom_sf"/>
</dbReference>
<evidence type="ECO:0000313" key="3">
    <source>
        <dbReference type="Proteomes" id="UP000191554"/>
    </source>
</evidence>
<dbReference type="EMBL" id="MZGX01000009">
    <property type="protein sequence ID" value="OPX44372.1"/>
    <property type="molecule type" value="Genomic_DNA"/>
</dbReference>
<evidence type="ECO:0000313" key="2">
    <source>
        <dbReference type="EMBL" id="OPX44372.1"/>
    </source>
</evidence>
<dbReference type="InterPro" id="IPR036286">
    <property type="entry name" value="LexA/Signal_pep-like_sf"/>
</dbReference>
<name>A0A1V4SKE5_RUMHU</name>
<dbReference type="InterPro" id="IPR015927">
    <property type="entry name" value="Peptidase_S24_S26A/B/C"/>
</dbReference>
<dbReference type="STRING" id="48256.CLHUN_16710"/>